<dbReference type="OrthoDB" id="8795428at2"/>
<keyword evidence="1" id="KW-0812">Transmembrane</keyword>
<feature type="transmembrane region" description="Helical" evidence="1">
    <location>
        <begin position="45"/>
        <end position="61"/>
    </location>
</feature>
<protein>
    <submittedName>
        <fullName evidence="2">Uncharacterized protein</fullName>
    </submittedName>
</protein>
<reference evidence="2 3" key="1">
    <citation type="submission" date="2017-05" db="EMBL/GenBank/DDBJ databases">
        <authorList>
            <person name="Song R."/>
            <person name="Chenine A.L."/>
            <person name="Ruprecht R.M."/>
        </authorList>
    </citation>
    <scope>NUCLEOTIDE SEQUENCE [LARGE SCALE GENOMIC DNA]</scope>
    <source>
        <strain evidence="2 3">DSM 26136</strain>
    </source>
</reference>
<evidence type="ECO:0000256" key="1">
    <source>
        <dbReference type="SAM" id="Phobius"/>
    </source>
</evidence>
<dbReference type="KEGG" id="cser:CCO03_00905"/>
<keyword evidence="3" id="KW-1185">Reference proteome</keyword>
<keyword evidence="1" id="KW-1133">Transmembrane helix</keyword>
<accession>A0A1Y0EIY7</accession>
<name>A0A1Y0EIY7_9BURK</name>
<proteinExistence type="predicted"/>
<evidence type="ECO:0000313" key="3">
    <source>
        <dbReference type="Proteomes" id="UP000196138"/>
    </source>
</evidence>
<organism evidence="2 3">
    <name type="scientific">Comamonas serinivorans</name>
    <dbReference type="NCBI Taxonomy" id="1082851"/>
    <lineage>
        <taxon>Bacteria</taxon>
        <taxon>Pseudomonadati</taxon>
        <taxon>Pseudomonadota</taxon>
        <taxon>Betaproteobacteria</taxon>
        <taxon>Burkholderiales</taxon>
        <taxon>Comamonadaceae</taxon>
        <taxon>Comamonas</taxon>
    </lineage>
</organism>
<dbReference type="EMBL" id="CP021455">
    <property type="protein sequence ID" value="ARU03430.1"/>
    <property type="molecule type" value="Genomic_DNA"/>
</dbReference>
<sequence length="66" mass="7548">MASKPSDLFFWRGAICAILGVFIVLGPRIMKSPFWVDMLGQSQPVGWFALALAALFFWRGWRSRRS</sequence>
<keyword evidence="1" id="KW-0472">Membrane</keyword>
<gene>
    <name evidence="2" type="ORF">CCO03_00905</name>
</gene>
<feature type="transmembrane region" description="Helical" evidence="1">
    <location>
        <begin position="9"/>
        <end position="25"/>
    </location>
</feature>
<dbReference type="AlphaFoldDB" id="A0A1Y0EIY7"/>
<dbReference type="RefSeq" id="WP_087275994.1">
    <property type="nucleotide sequence ID" value="NZ_CP021455.1"/>
</dbReference>
<dbReference type="Proteomes" id="UP000196138">
    <property type="component" value="Chromosome"/>
</dbReference>
<evidence type="ECO:0000313" key="2">
    <source>
        <dbReference type="EMBL" id="ARU03430.1"/>
    </source>
</evidence>